<keyword evidence="5" id="KW-0378">Hydrolase</keyword>
<feature type="region of interest" description="Disordered" evidence="10">
    <location>
        <begin position="44"/>
        <end position="97"/>
    </location>
</feature>
<feature type="disulfide bond" evidence="9">
    <location>
        <begin position="231"/>
        <end position="238"/>
    </location>
</feature>
<gene>
    <name evidence="12" type="ORF">N7492_009687</name>
</gene>
<dbReference type="GO" id="GO:0005576">
    <property type="term" value="C:extracellular region"/>
    <property type="evidence" value="ECO:0007669"/>
    <property type="project" value="InterPro"/>
</dbReference>
<dbReference type="GO" id="GO:0016052">
    <property type="term" value="P:carbohydrate catabolic process"/>
    <property type="evidence" value="ECO:0007669"/>
    <property type="project" value="TreeGrafter"/>
</dbReference>
<dbReference type="Gene3D" id="3.40.50.1820">
    <property type="entry name" value="alpha/beta hydrolase"/>
    <property type="match status" value="1"/>
</dbReference>
<evidence type="ECO:0000256" key="8">
    <source>
        <dbReference type="PIRSR" id="PIRSR611150-1"/>
    </source>
</evidence>
<feature type="signal peptide" evidence="11">
    <location>
        <begin position="1"/>
        <end position="15"/>
    </location>
</feature>
<evidence type="ECO:0000256" key="6">
    <source>
        <dbReference type="ARBA" id="ARBA00023157"/>
    </source>
</evidence>
<dbReference type="GO" id="GO:0072330">
    <property type="term" value="P:monocarboxylic acid biosynthetic process"/>
    <property type="evidence" value="ECO:0007669"/>
    <property type="project" value="UniProtKB-ARBA"/>
</dbReference>
<dbReference type="PANTHER" id="PTHR48250:SF2">
    <property type="entry name" value="CUTINASE"/>
    <property type="match status" value="1"/>
</dbReference>
<dbReference type="InterPro" id="IPR029058">
    <property type="entry name" value="AB_hydrolase_fold"/>
</dbReference>
<feature type="active site" description="Proton donor/acceptor" evidence="8">
    <location>
        <position position="247"/>
    </location>
</feature>
<dbReference type="EC" id="3.1.1.74" evidence="2"/>
<dbReference type="Pfam" id="PF01083">
    <property type="entry name" value="Cutinase"/>
    <property type="match status" value="1"/>
</dbReference>
<feature type="chain" id="PRO_5040799796" description="cutinase" evidence="11">
    <location>
        <begin position="16"/>
        <end position="270"/>
    </location>
</feature>
<dbReference type="OrthoDB" id="3225429at2759"/>
<dbReference type="EMBL" id="JAPQKO010000006">
    <property type="protein sequence ID" value="KAJ5156884.1"/>
    <property type="molecule type" value="Genomic_DNA"/>
</dbReference>
<evidence type="ECO:0000256" key="1">
    <source>
        <dbReference type="ARBA" id="ARBA00007534"/>
    </source>
</evidence>
<feature type="disulfide bond" evidence="9">
    <location>
        <begin position="102"/>
        <end position="175"/>
    </location>
</feature>
<dbReference type="Proteomes" id="UP001146351">
    <property type="component" value="Unassembled WGS sequence"/>
</dbReference>
<evidence type="ECO:0000256" key="9">
    <source>
        <dbReference type="PIRSR" id="PIRSR611150-2"/>
    </source>
</evidence>
<organism evidence="12 13">
    <name type="scientific">Penicillium capsulatum</name>
    <dbReference type="NCBI Taxonomy" id="69766"/>
    <lineage>
        <taxon>Eukaryota</taxon>
        <taxon>Fungi</taxon>
        <taxon>Dikarya</taxon>
        <taxon>Ascomycota</taxon>
        <taxon>Pezizomycotina</taxon>
        <taxon>Eurotiomycetes</taxon>
        <taxon>Eurotiomycetidae</taxon>
        <taxon>Eurotiales</taxon>
        <taxon>Aspergillaceae</taxon>
        <taxon>Penicillium</taxon>
    </lineage>
</organism>
<keyword evidence="3" id="KW-0719">Serine esterase</keyword>
<accession>A0A9W9LHY3</accession>
<evidence type="ECO:0000313" key="12">
    <source>
        <dbReference type="EMBL" id="KAJ5156884.1"/>
    </source>
</evidence>
<dbReference type="AlphaFoldDB" id="A0A9W9LHY3"/>
<dbReference type="InterPro" id="IPR011150">
    <property type="entry name" value="Cutinase_monf"/>
</dbReference>
<evidence type="ECO:0000256" key="3">
    <source>
        <dbReference type="ARBA" id="ARBA00022487"/>
    </source>
</evidence>
<feature type="active site" description="Nucleophile" evidence="8">
    <location>
        <position position="186"/>
    </location>
</feature>
<feature type="active site" evidence="8">
    <location>
        <position position="235"/>
    </location>
</feature>
<name>A0A9W9LHY3_9EURO</name>
<dbReference type="SUPFAM" id="SSF53474">
    <property type="entry name" value="alpha/beta-Hydrolases"/>
    <property type="match status" value="1"/>
</dbReference>
<sequence>MKAGVVLCLIGAALAVPTKTAEKRQLDGFGSSSGLDALQSLFPSLSSPESGAGSSSRGSGLPSFSNFPGFGGPGGLGGNAKRQGFGSSGSTTASGVKDNKECQPLTFIFARGSGEVGNMGSVVGPPVASQLNSLMGGKVTVQGVDYSATAESNSQLGANGGPVMADLVKQALEQCSNTTVVLGGYSQGSMVVHNAANRLDAGQVAAAVLFGDPFKTQSVGKLAKDHVKEYCAQGDPVCQNGANAMAHVSYGDNAKEAAQFLVKTAGVSSS</sequence>
<feature type="compositionally biased region" description="Gly residues" evidence="10">
    <location>
        <begin position="69"/>
        <end position="78"/>
    </location>
</feature>
<keyword evidence="4 11" id="KW-0732">Signal</keyword>
<protein>
    <recommendedName>
        <fullName evidence="2">cutinase</fullName>
        <ecNumber evidence="2">3.1.1.74</ecNumber>
    </recommendedName>
</protein>
<evidence type="ECO:0000313" key="13">
    <source>
        <dbReference type="Proteomes" id="UP001146351"/>
    </source>
</evidence>
<comment type="catalytic activity">
    <reaction evidence="7">
        <text>cutin + H2O = cutin monomers.</text>
        <dbReference type="EC" id="3.1.1.74"/>
    </reaction>
</comment>
<dbReference type="GO" id="GO:0050525">
    <property type="term" value="F:cutinase activity"/>
    <property type="evidence" value="ECO:0007669"/>
    <property type="project" value="UniProtKB-EC"/>
</dbReference>
<comment type="similarity">
    <text evidence="1">Belongs to the cutinase family.</text>
</comment>
<dbReference type="PANTHER" id="PTHR48250">
    <property type="entry name" value="CUTINASE 2-RELATED"/>
    <property type="match status" value="1"/>
</dbReference>
<reference evidence="12" key="2">
    <citation type="journal article" date="2023" name="IMA Fungus">
        <title>Comparative genomic study of the Penicillium genus elucidates a diverse pangenome and 15 lateral gene transfer events.</title>
        <authorList>
            <person name="Petersen C."/>
            <person name="Sorensen T."/>
            <person name="Nielsen M.R."/>
            <person name="Sondergaard T.E."/>
            <person name="Sorensen J.L."/>
            <person name="Fitzpatrick D.A."/>
            <person name="Frisvad J.C."/>
            <person name="Nielsen K.L."/>
        </authorList>
    </citation>
    <scope>NUCLEOTIDE SEQUENCE</scope>
    <source>
        <strain evidence="12">IBT 21917</strain>
    </source>
</reference>
<feature type="compositionally biased region" description="Low complexity" evidence="10">
    <location>
        <begin position="84"/>
        <end position="95"/>
    </location>
</feature>
<keyword evidence="6 9" id="KW-1015">Disulfide bond</keyword>
<keyword evidence="13" id="KW-1185">Reference proteome</keyword>
<evidence type="ECO:0000256" key="5">
    <source>
        <dbReference type="ARBA" id="ARBA00022801"/>
    </source>
</evidence>
<dbReference type="SMART" id="SM01110">
    <property type="entry name" value="Cutinase"/>
    <property type="match status" value="1"/>
</dbReference>
<evidence type="ECO:0000256" key="10">
    <source>
        <dbReference type="SAM" id="MobiDB-lite"/>
    </source>
</evidence>
<dbReference type="GO" id="GO:0017000">
    <property type="term" value="P:antibiotic biosynthetic process"/>
    <property type="evidence" value="ECO:0007669"/>
    <property type="project" value="UniProtKB-ARBA"/>
</dbReference>
<evidence type="ECO:0000256" key="2">
    <source>
        <dbReference type="ARBA" id="ARBA00013095"/>
    </source>
</evidence>
<comment type="caution">
    <text evidence="12">The sequence shown here is derived from an EMBL/GenBank/DDBJ whole genome shotgun (WGS) entry which is preliminary data.</text>
</comment>
<proteinExistence type="inferred from homology"/>
<feature type="compositionally biased region" description="Low complexity" evidence="10">
    <location>
        <begin position="44"/>
        <end position="68"/>
    </location>
</feature>
<evidence type="ECO:0000256" key="11">
    <source>
        <dbReference type="SAM" id="SignalP"/>
    </source>
</evidence>
<reference evidence="12" key="1">
    <citation type="submission" date="2022-11" db="EMBL/GenBank/DDBJ databases">
        <authorList>
            <person name="Petersen C."/>
        </authorList>
    </citation>
    <scope>NUCLEOTIDE SEQUENCE</scope>
    <source>
        <strain evidence="12">IBT 21917</strain>
    </source>
</reference>
<evidence type="ECO:0000256" key="4">
    <source>
        <dbReference type="ARBA" id="ARBA00022729"/>
    </source>
</evidence>
<evidence type="ECO:0000256" key="7">
    <source>
        <dbReference type="ARBA" id="ARBA00034045"/>
    </source>
</evidence>
<dbReference type="InterPro" id="IPR000675">
    <property type="entry name" value="Cutinase/axe"/>
</dbReference>